<dbReference type="GO" id="GO:0006012">
    <property type="term" value="P:galactose metabolic process"/>
    <property type="evidence" value="ECO:0007669"/>
    <property type="project" value="UniProtKB-UniPathway"/>
</dbReference>
<comment type="pathway">
    <text evidence="3">Carbohydrate metabolism; galactose metabolism.</text>
</comment>
<evidence type="ECO:0000256" key="7">
    <source>
        <dbReference type="ARBA" id="ARBA00023027"/>
    </source>
</evidence>
<evidence type="ECO:0000256" key="2">
    <source>
        <dbReference type="ARBA" id="ARBA00001911"/>
    </source>
</evidence>
<evidence type="ECO:0000256" key="6">
    <source>
        <dbReference type="ARBA" id="ARBA00018569"/>
    </source>
</evidence>
<evidence type="ECO:0000256" key="11">
    <source>
        <dbReference type="ARBA" id="ARBA00033067"/>
    </source>
</evidence>
<evidence type="ECO:0000313" key="14">
    <source>
        <dbReference type="Proteomes" id="UP000176741"/>
    </source>
</evidence>
<dbReference type="Gene3D" id="3.90.25.10">
    <property type="entry name" value="UDP-galactose 4-epimerase, domain 1"/>
    <property type="match status" value="1"/>
</dbReference>
<keyword evidence="8" id="KW-0413">Isomerase</keyword>
<proteinExistence type="inferred from homology"/>
<keyword evidence="9" id="KW-0119">Carbohydrate metabolism</keyword>
<dbReference type="EMBL" id="MGGD01000030">
    <property type="protein sequence ID" value="OGM20611.1"/>
    <property type="molecule type" value="Genomic_DNA"/>
</dbReference>
<dbReference type="InterPro" id="IPR005886">
    <property type="entry name" value="UDP_G4E"/>
</dbReference>
<feature type="domain" description="NAD-dependent epimerase/dehydratase" evidence="12">
    <location>
        <begin position="4"/>
        <end position="259"/>
    </location>
</feature>
<evidence type="ECO:0000256" key="8">
    <source>
        <dbReference type="ARBA" id="ARBA00023235"/>
    </source>
</evidence>
<dbReference type="NCBIfam" id="TIGR01179">
    <property type="entry name" value="galE"/>
    <property type="match status" value="1"/>
</dbReference>
<evidence type="ECO:0000256" key="4">
    <source>
        <dbReference type="ARBA" id="ARBA00007637"/>
    </source>
</evidence>
<dbReference type="AlphaFoldDB" id="A0A1F7XZZ4"/>
<dbReference type="Gene3D" id="3.40.50.720">
    <property type="entry name" value="NAD(P)-binding Rossmann-like Domain"/>
    <property type="match status" value="1"/>
</dbReference>
<name>A0A1F7XZZ4_9BACT</name>
<dbReference type="PANTHER" id="PTHR43725:SF53">
    <property type="entry name" value="UDP-ARABINOSE 4-EPIMERASE 1"/>
    <property type="match status" value="1"/>
</dbReference>
<keyword evidence="7" id="KW-0520">NAD</keyword>
<dbReference type="Proteomes" id="UP000176741">
    <property type="component" value="Unassembled WGS sequence"/>
</dbReference>
<evidence type="ECO:0000256" key="9">
    <source>
        <dbReference type="ARBA" id="ARBA00023277"/>
    </source>
</evidence>
<evidence type="ECO:0000256" key="10">
    <source>
        <dbReference type="ARBA" id="ARBA00031367"/>
    </source>
</evidence>
<accession>A0A1F7XZZ4</accession>
<protein>
    <recommendedName>
        <fullName evidence="6">UDP-glucose 4-epimerase</fullName>
        <ecNumber evidence="5">5.1.3.2</ecNumber>
    </recommendedName>
    <alternativeName>
        <fullName evidence="11">Galactowaldenase</fullName>
    </alternativeName>
    <alternativeName>
        <fullName evidence="10">UDP-galactose 4-epimerase</fullName>
    </alternativeName>
</protein>
<evidence type="ECO:0000313" key="13">
    <source>
        <dbReference type="EMBL" id="OGM20611.1"/>
    </source>
</evidence>
<comment type="similarity">
    <text evidence="4">Belongs to the NAD(P)-dependent epimerase/dehydratase family.</text>
</comment>
<dbReference type="GO" id="GO:0003978">
    <property type="term" value="F:UDP-glucose 4-epimerase activity"/>
    <property type="evidence" value="ECO:0007669"/>
    <property type="project" value="UniProtKB-EC"/>
</dbReference>
<comment type="catalytic activity">
    <reaction evidence="1">
        <text>UDP-alpha-D-glucose = UDP-alpha-D-galactose</text>
        <dbReference type="Rhea" id="RHEA:22168"/>
        <dbReference type="ChEBI" id="CHEBI:58885"/>
        <dbReference type="ChEBI" id="CHEBI:66914"/>
        <dbReference type="EC" id="5.1.3.2"/>
    </reaction>
</comment>
<gene>
    <name evidence="13" type="ORF">A2771_01470</name>
</gene>
<evidence type="ECO:0000256" key="5">
    <source>
        <dbReference type="ARBA" id="ARBA00013189"/>
    </source>
</evidence>
<reference evidence="13 14" key="1">
    <citation type="journal article" date="2016" name="Nat. Commun.">
        <title>Thousands of microbial genomes shed light on interconnected biogeochemical processes in an aquifer system.</title>
        <authorList>
            <person name="Anantharaman K."/>
            <person name="Brown C.T."/>
            <person name="Hug L.A."/>
            <person name="Sharon I."/>
            <person name="Castelle C.J."/>
            <person name="Probst A.J."/>
            <person name="Thomas B.C."/>
            <person name="Singh A."/>
            <person name="Wilkins M.J."/>
            <person name="Karaoz U."/>
            <person name="Brodie E.L."/>
            <person name="Williams K.H."/>
            <person name="Hubbard S.S."/>
            <person name="Banfield J.F."/>
        </authorList>
    </citation>
    <scope>NUCLEOTIDE SEQUENCE [LARGE SCALE GENOMIC DNA]</scope>
</reference>
<dbReference type="InterPro" id="IPR036291">
    <property type="entry name" value="NAD(P)-bd_dom_sf"/>
</dbReference>
<dbReference type="PANTHER" id="PTHR43725">
    <property type="entry name" value="UDP-GLUCOSE 4-EPIMERASE"/>
    <property type="match status" value="1"/>
</dbReference>
<dbReference type="UniPathway" id="UPA00214"/>
<comment type="caution">
    <text evidence="13">The sequence shown here is derived from an EMBL/GenBank/DDBJ whole genome shotgun (WGS) entry which is preliminary data.</text>
</comment>
<dbReference type="InterPro" id="IPR001509">
    <property type="entry name" value="Epimerase_deHydtase"/>
</dbReference>
<evidence type="ECO:0000259" key="12">
    <source>
        <dbReference type="Pfam" id="PF01370"/>
    </source>
</evidence>
<dbReference type="SUPFAM" id="SSF51735">
    <property type="entry name" value="NAD(P)-binding Rossmann-fold domains"/>
    <property type="match status" value="1"/>
</dbReference>
<evidence type="ECO:0000256" key="3">
    <source>
        <dbReference type="ARBA" id="ARBA00004947"/>
    </source>
</evidence>
<comment type="cofactor">
    <cofactor evidence="2">
        <name>NAD(+)</name>
        <dbReference type="ChEBI" id="CHEBI:57540"/>
    </cofactor>
</comment>
<dbReference type="Pfam" id="PF01370">
    <property type="entry name" value="Epimerase"/>
    <property type="match status" value="1"/>
</dbReference>
<evidence type="ECO:0000256" key="1">
    <source>
        <dbReference type="ARBA" id="ARBA00000083"/>
    </source>
</evidence>
<sequence>MKKILVTGGGGYIGSIATYLLLQKGYEVVVIDNFETGYREPLELLIKRFGEEKLRFYDIDIKQNLDPIFKKEKDIDAVLHYAANCKVDESMENPGKYFRNNVYGSLNLLEALVKNDVNRIVFSSTCAVYGESKYIPIDEKHPRNPQNPYGESKKMVEDIFQWFGKLKGLKFVILRYFNVCGASDDGLVGDSKKPSVLLMQNAIRGALGIEPFYLTSPKFATPDGTSIRDYINVVDLNEAHIKALEYLFNGGENEIINLGTGKGNSVLEIIKTVQSITGVKFDLKKAESRKGEYAKMIADITKANKVLGWQPKRKIEDSVSSLVTWYKVHPSGWDK</sequence>
<dbReference type="EC" id="5.1.3.2" evidence="5"/>
<organism evidence="13 14">
    <name type="scientific">Candidatus Woesebacteria bacterium RIFCSPHIGHO2_01_FULL_38_26b</name>
    <dbReference type="NCBI Taxonomy" id="1802491"/>
    <lineage>
        <taxon>Bacteria</taxon>
        <taxon>Candidatus Woeseibacteriota</taxon>
    </lineage>
</organism>